<organism evidence="1">
    <name type="scientific">Pithovirus LCPAC101</name>
    <dbReference type="NCBI Taxonomy" id="2506586"/>
    <lineage>
        <taxon>Viruses</taxon>
        <taxon>Pithoviruses</taxon>
    </lineage>
</organism>
<proteinExistence type="predicted"/>
<sequence length="200" mass="23820">MNEINDNTLIMSCIKALSLEQQRNIAYEINKNTYYYVVVDIKRELYGFGDMSCCEKIHAASYDNLMDILKSDYNVLCMMLYDENVFCKKYKGNDNTDYDGKDTDYILDHEGFVHGIIKDIDIYNKNTSILNKYYENNIYYGKLEEVICRYTEEYIKIVDGNNMVIYLDHNNKKIIRKKIMRDDSIHNNQLYHTRRMFGSK</sequence>
<protein>
    <submittedName>
        <fullName evidence="1">Uncharacterized protein</fullName>
    </submittedName>
</protein>
<dbReference type="EMBL" id="MK500453">
    <property type="protein sequence ID" value="QBK90010.1"/>
    <property type="molecule type" value="Genomic_DNA"/>
</dbReference>
<accession>A0A481Z5T8</accession>
<evidence type="ECO:0000313" key="1">
    <source>
        <dbReference type="EMBL" id="QBK90010.1"/>
    </source>
</evidence>
<gene>
    <name evidence="1" type="ORF">LCPAC101_02950</name>
</gene>
<name>A0A481Z5T8_9VIRU</name>
<reference evidence="1" key="1">
    <citation type="journal article" date="2019" name="MBio">
        <title>Virus Genomes from Deep Sea Sediments Expand the Ocean Megavirome and Support Independent Origins of Viral Gigantism.</title>
        <authorList>
            <person name="Backstrom D."/>
            <person name="Yutin N."/>
            <person name="Jorgensen S.L."/>
            <person name="Dharamshi J."/>
            <person name="Homa F."/>
            <person name="Zaremba-Niedwiedzka K."/>
            <person name="Spang A."/>
            <person name="Wolf Y.I."/>
            <person name="Koonin E.V."/>
            <person name="Ettema T.J."/>
        </authorList>
    </citation>
    <scope>NUCLEOTIDE SEQUENCE</scope>
</reference>